<accession>A0A0F9DZH8</accession>
<dbReference type="PROSITE" id="PS50110">
    <property type="entry name" value="RESPONSE_REGULATORY"/>
    <property type="match status" value="1"/>
</dbReference>
<dbReference type="EMBL" id="LAZR01037102">
    <property type="protein sequence ID" value="KKL23096.1"/>
    <property type="molecule type" value="Genomic_DNA"/>
</dbReference>
<dbReference type="InterPro" id="IPR050595">
    <property type="entry name" value="Bact_response_regulator"/>
</dbReference>
<sequence length="145" mass="15582">MQGRILIIDDDPVIVEAMGARLGHAGYEVHSAVDGRAGLAAVEQLRPDVILLDIALPDIDGFEVNRRLKASPELAGIPVVFVSANVKDWAKRAAFAMGAKFYLSKPYDFNRLSSVVGAAVKAAPCPDGAKDIVHERQTHADDPDH</sequence>
<reference evidence="3" key="1">
    <citation type="journal article" date="2015" name="Nature">
        <title>Complex archaea that bridge the gap between prokaryotes and eukaryotes.</title>
        <authorList>
            <person name="Spang A."/>
            <person name="Saw J.H."/>
            <person name="Jorgensen S.L."/>
            <person name="Zaremba-Niedzwiedzka K."/>
            <person name="Martijn J."/>
            <person name="Lind A.E."/>
            <person name="van Eijk R."/>
            <person name="Schleper C."/>
            <person name="Guy L."/>
            <person name="Ettema T.J."/>
        </authorList>
    </citation>
    <scope>NUCLEOTIDE SEQUENCE</scope>
</reference>
<dbReference type="InterPro" id="IPR001789">
    <property type="entry name" value="Sig_transdc_resp-reg_receiver"/>
</dbReference>
<comment type="caution">
    <text evidence="3">The sequence shown here is derived from an EMBL/GenBank/DDBJ whole genome shotgun (WGS) entry which is preliminary data.</text>
</comment>
<dbReference type="PANTHER" id="PTHR44591">
    <property type="entry name" value="STRESS RESPONSE REGULATOR PROTEIN 1"/>
    <property type="match status" value="1"/>
</dbReference>
<organism evidence="3">
    <name type="scientific">marine sediment metagenome</name>
    <dbReference type="NCBI Taxonomy" id="412755"/>
    <lineage>
        <taxon>unclassified sequences</taxon>
        <taxon>metagenomes</taxon>
        <taxon>ecological metagenomes</taxon>
    </lineage>
</organism>
<proteinExistence type="predicted"/>
<dbReference type="Gene3D" id="3.40.50.2300">
    <property type="match status" value="1"/>
</dbReference>
<dbReference type="AlphaFoldDB" id="A0A0F9DZH8"/>
<evidence type="ECO:0000256" key="1">
    <source>
        <dbReference type="ARBA" id="ARBA00022553"/>
    </source>
</evidence>
<protein>
    <recommendedName>
        <fullName evidence="2">Response regulatory domain-containing protein</fullName>
    </recommendedName>
</protein>
<gene>
    <name evidence="3" type="ORF">LCGC14_2428820</name>
</gene>
<dbReference type="GO" id="GO:0000160">
    <property type="term" value="P:phosphorelay signal transduction system"/>
    <property type="evidence" value="ECO:0007669"/>
    <property type="project" value="InterPro"/>
</dbReference>
<dbReference type="InterPro" id="IPR011006">
    <property type="entry name" value="CheY-like_superfamily"/>
</dbReference>
<evidence type="ECO:0000313" key="3">
    <source>
        <dbReference type="EMBL" id="KKL23096.1"/>
    </source>
</evidence>
<dbReference type="SUPFAM" id="SSF52172">
    <property type="entry name" value="CheY-like"/>
    <property type="match status" value="1"/>
</dbReference>
<feature type="domain" description="Response regulatory" evidence="2">
    <location>
        <begin position="4"/>
        <end position="120"/>
    </location>
</feature>
<dbReference type="Pfam" id="PF00072">
    <property type="entry name" value="Response_reg"/>
    <property type="match status" value="1"/>
</dbReference>
<dbReference type="SMART" id="SM00448">
    <property type="entry name" value="REC"/>
    <property type="match status" value="1"/>
</dbReference>
<evidence type="ECO:0000259" key="2">
    <source>
        <dbReference type="PROSITE" id="PS50110"/>
    </source>
</evidence>
<keyword evidence="1" id="KW-0597">Phosphoprotein</keyword>
<name>A0A0F9DZH8_9ZZZZ</name>
<dbReference type="PANTHER" id="PTHR44591:SF23">
    <property type="entry name" value="CHEY SUBFAMILY"/>
    <property type="match status" value="1"/>
</dbReference>